<dbReference type="Proteomes" id="UP000184077">
    <property type="component" value="Unassembled WGS sequence"/>
</dbReference>
<reference evidence="17 31" key="12">
    <citation type="submission" date="2019-12" db="EMBL/GenBank/DDBJ databases">
        <title>Enteriobacteria Tanzani isolates_10434.</title>
        <authorList>
            <person name="Subbiah M."/>
            <person name="Call D."/>
        </authorList>
    </citation>
    <scope>NUCLEOTIDE SEQUENCE [LARGE SCALE GENOMIC DNA]</scope>
    <source>
        <strain evidence="17 31">10434wG3</strain>
    </source>
</reference>
<evidence type="ECO:0000313" key="35">
    <source>
        <dbReference type="Proteomes" id="UP000528504"/>
    </source>
</evidence>
<reference evidence="9" key="18">
    <citation type="submission" date="2021-03" db="EMBL/GenBank/DDBJ databases">
        <authorList>
            <consortium name="NCBI Pathogen Detection Project"/>
        </authorList>
    </citation>
    <scope>NUCLEOTIDE SEQUENCE</scope>
    <source>
        <strain evidence="9">SJP41</strain>
        <strain evidence="8">W1_5_ERB1</strain>
    </source>
</reference>
<evidence type="ECO:0000313" key="8">
    <source>
        <dbReference type="EMBL" id="HAH1419958.1"/>
    </source>
</evidence>
<dbReference type="EMBL" id="AATJQG010000016">
    <property type="protein sequence ID" value="EFM0517239.1"/>
    <property type="molecule type" value="Genomic_DNA"/>
</dbReference>
<dbReference type="Proteomes" id="UP000281340">
    <property type="component" value="Unassembled WGS sequence"/>
</dbReference>
<evidence type="ECO:0000313" key="26">
    <source>
        <dbReference type="Proteomes" id="UP000218543"/>
    </source>
</evidence>
<dbReference type="Proteomes" id="UP000471360">
    <property type="component" value="Unassembled WGS sequence"/>
</dbReference>
<dbReference type="Proteomes" id="UP000218543">
    <property type="component" value="Unassembled WGS sequence"/>
</dbReference>
<evidence type="ECO:0000313" key="27">
    <source>
        <dbReference type="Proteomes" id="UP000225264"/>
    </source>
</evidence>
<reference evidence="22 28" key="5">
    <citation type="submission" date="2017-12" db="EMBL/GenBank/DDBJ databases">
        <title>Rapid rising of carbapenem-resistant Enterobacteriaceae(CRE) and emergence of colistin resistance genemcr-1 in CRE in the hospital of Henan, China.</title>
        <authorList>
            <person name="Sun Q."/>
            <person name="Zhang R."/>
            <person name="Li Y."/>
            <person name="Shen Y."/>
            <person name="Zhang Y."/>
            <person name="Yang J."/>
            <person name="Shu L."/>
            <person name="Zhou H."/>
            <person name="Wang Y."/>
            <person name="Wang B."/>
            <person name="Shen Z."/>
        </authorList>
    </citation>
    <scope>NUCLEOTIDE SEQUENCE [LARGE SCALE GENOMIC DNA]</scope>
    <source>
        <strain evidence="22 28">3512</strain>
    </source>
</reference>
<dbReference type="Proteomes" id="UP000537181">
    <property type="component" value="Unassembled WGS sequence"/>
</dbReference>
<evidence type="ECO:0000313" key="39">
    <source>
        <dbReference type="Proteomes" id="UP000543257"/>
    </source>
</evidence>
<dbReference type="Proteomes" id="UP000233549">
    <property type="component" value="Unassembled WGS sequence"/>
</dbReference>
<dbReference type="EMBL" id="AATJKW010000034">
    <property type="protein sequence ID" value="EFL9839003.1"/>
    <property type="molecule type" value="Genomic_DNA"/>
</dbReference>
<dbReference type="EMBL" id="AASWKH010000019">
    <property type="protein sequence ID" value="EFH6096658.1"/>
    <property type="molecule type" value="Genomic_DNA"/>
</dbReference>
<evidence type="ECO:0000313" key="3">
    <source>
        <dbReference type="EMBL" id="EFH6096658.1"/>
    </source>
</evidence>
<dbReference type="EMBL" id="JAETYZ010000003">
    <property type="protein sequence ID" value="MBL6233266.1"/>
    <property type="molecule type" value="Genomic_DNA"/>
</dbReference>
<dbReference type="EMBL" id="WOET01000001">
    <property type="protein sequence ID" value="MUM70960.1"/>
    <property type="molecule type" value="Genomic_DNA"/>
</dbReference>
<dbReference type="EMBL" id="JANWOR010000755">
    <property type="protein sequence ID" value="MDA4180902.1"/>
    <property type="molecule type" value="Genomic_DNA"/>
</dbReference>
<evidence type="ECO:0000313" key="17">
    <source>
        <dbReference type="EMBL" id="MXJ06981.1"/>
    </source>
</evidence>
<reference evidence="21 26" key="3">
    <citation type="submission" date="2016-12" db="EMBL/GenBank/DDBJ databases">
        <title>Real-Time Genomic Investigation Underlying the Public Health Response to a Shiga Toxin-Producing Escherichia Coli O26:H11 Outbreak in a Nursery.</title>
        <authorList>
            <person name="Ferdous M."/>
            <person name="Moran-Gilad J."/>
            <person name="Rossen J.W."/>
            <person name="Gdalevich M."/>
        </authorList>
    </citation>
    <scope>NUCLEOTIDE SEQUENCE [LARGE SCALE GENOMIC DNA]</scope>
    <source>
        <strain evidence="21 26">STEC 514-2</strain>
    </source>
</reference>
<dbReference type="EMBL" id="JAOVKC010000021">
    <property type="protein sequence ID" value="MCV5623503.1"/>
    <property type="molecule type" value="Genomic_DNA"/>
</dbReference>
<evidence type="ECO:0000313" key="37">
    <source>
        <dbReference type="Proteomes" id="UP000534332"/>
    </source>
</evidence>
<evidence type="ECO:0000313" key="38">
    <source>
        <dbReference type="Proteomes" id="UP000537181"/>
    </source>
</evidence>
<dbReference type="EMBL" id="MRVZ01000066">
    <property type="protein sequence ID" value="PAU20304.1"/>
    <property type="molecule type" value="Genomic_DNA"/>
</dbReference>
<dbReference type="GeneID" id="75204618"/>
<evidence type="ECO:0000313" key="34">
    <source>
        <dbReference type="Proteomes" id="UP000490727"/>
    </source>
</evidence>
<dbReference type="Proteomes" id="UP000534332">
    <property type="component" value="Unassembled WGS sequence"/>
</dbReference>
<evidence type="ECO:0000313" key="5">
    <source>
        <dbReference type="EMBL" id="EFI6952212.1"/>
    </source>
</evidence>
<dbReference type="Proteomes" id="UP000447081">
    <property type="component" value="Unassembled WGS sequence"/>
</dbReference>
<evidence type="ECO:0000313" key="4">
    <source>
        <dbReference type="EMBL" id="EFH6164358.1"/>
    </source>
</evidence>
<gene>
    <name evidence="5" type="ORF">BCB93_001832</name>
    <name evidence="19" type="ORF">BK300_06940</name>
    <name evidence="20" type="ORF">BMT50_03430</name>
    <name evidence="2" type="ORF">BRV02_000904</name>
    <name evidence="21" type="ORF">BTQ06_18065</name>
    <name evidence="7" type="ORF">CF22_003269</name>
    <name evidence="1" type="ORF">CQ842_06255</name>
    <name evidence="11" type="ORF">CQ842_15070</name>
    <name evidence="22" type="ORF">CWS33_21000</name>
    <name evidence="23" type="ORF">EAI46_10235</name>
    <name evidence="6" type="ORF">EN85_004057</name>
    <name evidence="14" type="ORF">FVB16_30645</name>
    <name evidence="18" type="ORF">G3W53_26185</name>
    <name evidence="3" type="ORF">GAI89_18735</name>
    <name evidence="4" type="ORF">GAJ12_04795</name>
    <name evidence="15" type="ORF">GNZ05_02125</name>
    <name evidence="16" type="ORF">GQM04_25380</name>
    <name evidence="17" type="ORF">GRW24_00480</name>
    <name evidence="8" type="ORF">HHH44_003383</name>
    <name evidence="9" type="ORF">J8F57_004447</name>
    <name evidence="10" type="ORF">JNA65_04890</name>
    <name evidence="13" type="ORF">NY836_26790</name>
    <name evidence="12" type="ORF">OFN31_17255</name>
</gene>
<reference evidence="14 30" key="9">
    <citation type="submission" date="2019-08" db="EMBL/GenBank/DDBJ databases">
        <title>Identification of Water Treatment Resistant and Multidrug Resistant Urinary Pathogenic Escherichia coli in Wastewater.</title>
        <authorList>
            <person name="Neumann N."/>
        </authorList>
    </citation>
    <scope>NUCLEOTIDE SEQUENCE [LARGE SCALE GENOMIC DNA]</scope>
    <source>
        <strain evidence="14 30">WU2356</strain>
    </source>
</reference>
<reference evidence="16 33" key="11">
    <citation type="submission" date="2019-12" db="EMBL/GenBank/DDBJ databases">
        <title>Enteriobacteria Tanzani isolates_10432.</title>
        <authorList>
            <person name="Subbiah M."/>
            <person name="Call D."/>
        </authorList>
    </citation>
    <scope>NUCLEOTIDE SEQUENCE [LARGE SCALE GENOMIC DNA]</scope>
    <source>
        <strain evidence="16 33">10432wF6</strain>
    </source>
</reference>
<reference evidence="2 37" key="14">
    <citation type="submission" date="2020-02" db="EMBL/GenBank/DDBJ databases">
        <authorList>
            <person name="Ashton P.M."/>
            <person name="Dallman T."/>
            <person name="Nair S."/>
            <person name="De Pinna E."/>
            <person name="Peters T."/>
            <person name="Grant K."/>
        </authorList>
    </citation>
    <scope>NUCLEOTIDE SEQUENCE [LARGE SCALE GENOMIC DNA]</scope>
    <source>
        <strain evidence="2 37">188143</strain>
    </source>
</reference>
<dbReference type="Proteomes" id="UP000844228">
    <property type="component" value="Unassembled WGS sequence"/>
</dbReference>
<evidence type="ECO:0000313" key="16">
    <source>
        <dbReference type="EMBL" id="MWL48768.1"/>
    </source>
</evidence>
<dbReference type="Proteomes" id="UP000543257">
    <property type="component" value="Unassembled WGS sequence"/>
</dbReference>
<evidence type="ECO:0000313" key="24">
    <source>
        <dbReference type="Proteomes" id="UP000184077"/>
    </source>
</evidence>
<reference evidence="23 29" key="8">
    <citation type="submission" date="2018-10" db="EMBL/GenBank/DDBJ databases">
        <title>Comparison of Escherichia coli isolates recovered from retail chicken and from chicken fecal samples by antimicrobial susceptibility test and whole genome sequencing.</title>
        <authorList>
            <person name="Tang B."/>
            <person name="Ma Y."/>
            <person name="He X."/>
            <person name="Cao L."/>
            <person name="Xia X."/>
            <person name="Yang H."/>
        </authorList>
    </citation>
    <scope>NUCLEOTIDE SEQUENCE [LARGE SCALE GENOMIC DNA]</scope>
    <source>
        <strain evidence="23 29">CMJH98b</strain>
    </source>
</reference>
<evidence type="ECO:0000313" key="1">
    <source>
        <dbReference type="EMBL" id="ATP23232.1"/>
    </source>
</evidence>
<reference evidence="15 34" key="10">
    <citation type="submission" date="2019-11" db="EMBL/GenBank/DDBJ databases">
        <title>Whole genome sequence analysis of environmental Escherichia coli from the feces of straw-necked ibis (Threskiornis spinicollis) nesting on inland wetlands.</title>
        <authorList>
            <person name="Wyrsch E.R."/>
            <person name="Roy Chowdhury P."/>
            <person name="Wallis L."/>
            <person name="Cummins M.L."/>
            <person name="Zingali T."/>
            <person name="Brandis K.J."/>
            <person name="Djordjevic S.P."/>
        </authorList>
    </citation>
    <scope>NUCLEOTIDE SEQUENCE [LARGE SCALE GENOMIC DNA]</scope>
    <source>
        <strain evidence="15 34">IBS12</strain>
    </source>
</reference>
<reference evidence="19 24" key="1">
    <citation type="submission" date="2016-10" db="EMBL/GenBank/DDBJ databases">
        <title>Comprehensive resistome analysis reveals the prevalence of NDM and MCR-1 in Chinese poultry production.</title>
        <authorList>
            <person name="Wang Y."/>
            <person name="Zhang R."/>
            <person name="Li J."/>
            <person name="Wu Z."/>
            <person name="Wenjuan Y."/>
            <person name="Schwarz S."/>
            <person name="Tyrrell J."/>
            <person name="Zheng Y."/>
            <person name="Wang S."/>
            <person name="Shen Z."/>
            <person name="Liu Z."/>
            <person name="Lei L."/>
            <person name="Li M."/>
            <person name="Zhang Q."/>
            <person name="Wu C."/>
            <person name="Zhang Q."/>
            <person name="Wu Y."/>
            <person name="Walsh T."/>
            <person name="Shen J."/>
        </authorList>
    </citation>
    <scope>NUCLEOTIDE SEQUENCE [LARGE SCALE GENOMIC DNA]</scope>
    <source>
        <strain evidence="19 24">574</strain>
    </source>
</reference>
<dbReference type="EMBL" id="WTMY01000477">
    <property type="protein sequence ID" value="MWL48768.1"/>
    <property type="molecule type" value="Genomic_DNA"/>
</dbReference>
<evidence type="ECO:0000313" key="10">
    <source>
        <dbReference type="EMBL" id="MBL6233266.1"/>
    </source>
</evidence>
<evidence type="ECO:0000313" key="2">
    <source>
        <dbReference type="EMBL" id="EFG2159878.1"/>
    </source>
</evidence>
<reference evidence="35 39" key="7">
    <citation type="submission" date="2018-08" db="EMBL/GenBank/DDBJ databases">
        <authorList>
            <consortium name="GenomeTrakr network: Whole genome sequencing for foodborne pathogen traceback"/>
        </authorList>
    </citation>
    <scope>NUCLEOTIDE SEQUENCE [LARGE SCALE GENOMIC DNA]</scope>
    <source>
        <strain evidence="7 35">AZ-TG60901</strain>
        <strain evidence="6 39">AZ-TG73583</strain>
        <strain evidence="5">CFSAN046653</strain>
    </source>
</reference>
<dbReference type="EMBL" id="MOHC01000012">
    <property type="protein sequence ID" value="OJN39171.1"/>
    <property type="molecule type" value="Genomic_DNA"/>
</dbReference>
<dbReference type="Proteomes" id="UP000775646">
    <property type="component" value="Unassembled WGS sequence"/>
</dbReference>
<evidence type="ECO:0000313" key="18">
    <source>
        <dbReference type="EMBL" id="NEN73477.1"/>
    </source>
</evidence>
<dbReference type="AlphaFoldDB" id="A0A086U376"/>
<evidence type="ECO:0000313" key="28">
    <source>
        <dbReference type="Proteomes" id="UP000233549"/>
    </source>
</evidence>
<evidence type="ECO:0000313" key="32">
    <source>
        <dbReference type="Proteomes" id="UP000471360"/>
    </source>
</evidence>
<dbReference type="Proteomes" id="UP000490727">
    <property type="component" value="Unassembled WGS sequence"/>
</dbReference>
<dbReference type="Proteomes" id="UP000531463">
    <property type="component" value="Unassembled WGS sequence"/>
</dbReference>
<evidence type="ECO:0000313" key="15">
    <source>
        <dbReference type="EMBL" id="MUM70960.1"/>
    </source>
</evidence>
<evidence type="ECO:0000313" key="9">
    <source>
        <dbReference type="EMBL" id="HAZ7494149.1"/>
    </source>
</evidence>
<dbReference type="Proteomes" id="UP000487258">
    <property type="component" value="Unassembled WGS sequence"/>
</dbReference>
<dbReference type="Proteomes" id="UP000528504">
    <property type="component" value="Unassembled WGS sequence"/>
</dbReference>
<dbReference type="Proteomes" id="UP000186595">
    <property type="component" value="Unassembled WGS sequence"/>
</dbReference>
<evidence type="ECO:0000313" key="40">
    <source>
        <dbReference type="Proteomes" id="UP000615017"/>
    </source>
</evidence>
<reference evidence="11 27" key="16">
    <citation type="submission" date="2020-06" db="EMBL/GenBank/DDBJ databases">
        <title>Genomic analysis of Escherichia coli Ec98 resistant to antibiotic.</title>
        <authorList>
            <person name="Campos L."/>
        </authorList>
    </citation>
    <scope>NUCLEOTIDE SEQUENCE [LARGE SCALE GENOMIC DNA]</scope>
    <source>
        <strain evidence="11 27">UFU_EC98</strain>
    </source>
</reference>
<dbReference type="Proteomes" id="UP000225264">
    <property type="component" value="Unassembled WGS sequence"/>
</dbReference>
<evidence type="ECO:0000313" key="25">
    <source>
        <dbReference type="Proteomes" id="UP000186595"/>
    </source>
</evidence>
<evidence type="ECO:0000313" key="31">
    <source>
        <dbReference type="Proteomes" id="UP000447081"/>
    </source>
</evidence>
<dbReference type="EMBL" id="VOTT01001483">
    <property type="protein sequence ID" value="MPU53129.1"/>
    <property type="molecule type" value="Genomic_DNA"/>
</dbReference>
<dbReference type="RefSeq" id="WP_001147277.1">
    <property type="nucleotide sequence ID" value="NZ_AP021890.1"/>
</dbReference>
<reference evidence="1 27" key="4">
    <citation type="submission" date="2017-10" db="EMBL/GenBank/DDBJ databases">
        <title>Genome and in vitro analysis of Escherichia coli resistant to antibiotic.</title>
        <authorList>
            <person name="Pereira U.P."/>
            <person name="Facimoto C.T."/>
            <person name="Campos P.A."/>
            <person name="Araujo B.F."/>
            <person name="Royer S."/>
            <person name="Goncalves I.R."/>
            <person name="Ferreira M.L."/>
            <person name="Gontijo P."/>
            <person name="Ribas R.M."/>
        </authorList>
    </citation>
    <scope>NUCLEOTIDE SEQUENCE [LARGE SCALE GENOMIC DNA]</scope>
    <source>
        <strain evidence="1 27">UFU_EC98</strain>
    </source>
</reference>
<evidence type="ECO:0000313" key="14">
    <source>
        <dbReference type="EMBL" id="MPU53129.1"/>
    </source>
</evidence>
<evidence type="ECO:0000313" key="7">
    <source>
        <dbReference type="EMBL" id="EFM0517239.1"/>
    </source>
</evidence>
<dbReference type="EMBL" id="CP024092">
    <property type="protein sequence ID" value="ATP23232.1"/>
    <property type="molecule type" value="Genomic_DNA"/>
</dbReference>
<dbReference type="Proteomes" id="UP000868636">
    <property type="component" value="Unassembled WGS sequence"/>
</dbReference>
<dbReference type="Proteomes" id="UP001211064">
    <property type="component" value="Unassembled WGS sequence"/>
</dbReference>
<evidence type="ECO:0000313" key="21">
    <source>
        <dbReference type="EMBL" id="PAU20304.1"/>
    </source>
</evidence>
<reference evidence="12" key="20">
    <citation type="submission" date="2023-06" db="EMBL/GenBank/DDBJ databases">
        <title>Deciphering the underlying mechanisms mediating the transmission of blaNDM gene from human to animals in China.</title>
        <authorList>
            <person name="Chen K."/>
            <person name="Chen S."/>
        </authorList>
    </citation>
    <scope>NUCLEOTIDE SEQUENCE</scope>
    <source>
        <strain evidence="12">1199</strain>
    </source>
</reference>
<reference evidence="13" key="19">
    <citation type="submission" date="2022-08" db="EMBL/GenBank/DDBJ databases">
        <title>Genome sequencing of human pathogens.</title>
        <authorList>
            <person name="Cao X."/>
        </authorList>
    </citation>
    <scope>NUCLEOTIDE SEQUENCE</scope>
    <source>
        <strain evidence="13">EC16126</strain>
    </source>
</reference>
<evidence type="ECO:0000313" key="23">
    <source>
        <dbReference type="EMBL" id="RLY58246.1"/>
    </source>
</evidence>
<dbReference type="EMBL" id="AASWKX010000004">
    <property type="protein sequence ID" value="EFH6164358.1"/>
    <property type="molecule type" value="Genomic_DNA"/>
</dbReference>
<evidence type="ECO:0000313" key="41">
    <source>
        <dbReference type="Proteomes" id="UP000868636"/>
    </source>
</evidence>
<evidence type="ECO:0000313" key="11">
    <source>
        <dbReference type="EMBL" id="MBZ4694348.1"/>
    </source>
</evidence>
<evidence type="ECO:0000313" key="13">
    <source>
        <dbReference type="EMBL" id="MDA4180902.1"/>
    </source>
</evidence>
<evidence type="ECO:0000313" key="36">
    <source>
        <dbReference type="Proteomes" id="UP000531463"/>
    </source>
</evidence>
<reference evidence="20 25" key="2">
    <citation type="submission" date="2016-11" db="EMBL/GenBank/DDBJ databases">
        <title>Draft genome sequences of five Shigatoxin-producing Escherichia coli isolates harboring the new recently described Subtilase cytotoxin allelic variant subAB2-3.</title>
        <authorList>
            <person name="Tasara T."/>
            <person name="Fierz L."/>
            <person name="Klumpp J."/>
            <person name="Schmidt H."/>
            <person name="Stephan R."/>
        </authorList>
    </citation>
    <scope>NUCLEOTIDE SEQUENCE [LARGE SCALE GENOMIC DNA]</scope>
    <source>
        <strain evidence="20 25">453</strain>
    </source>
</reference>
<reference evidence="10 40" key="17">
    <citation type="submission" date="2021-01" db="EMBL/GenBank/DDBJ databases">
        <title>Genomes of Escherichia coli STEC strains from raw meat-based diets for companion animals.</title>
        <authorList>
            <person name="Stevens M.J.A."/>
            <person name="Stephan R."/>
        </authorList>
    </citation>
    <scope>NUCLEOTIDE SEQUENCE [LARGE SCALE GENOMIC DNA]</scope>
    <source>
        <strain evidence="10 40">LSC1-58</strain>
    </source>
</reference>
<evidence type="ECO:0000313" key="6">
    <source>
        <dbReference type="EMBL" id="EFL9839003.1"/>
    </source>
</evidence>
<dbReference type="Proteomes" id="UP000392867">
    <property type="component" value="Unassembled WGS sequence"/>
</dbReference>
<dbReference type="EMBL" id="DABALL010000021">
    <property type="protein sequence ID" value="HAH1419958.1"/>
    <property type="molecule type" value="Genomic_DNA"/>
</dbReference>
<evidence type="ECO:0000313" key="30">
    <source>
        <dbReference type="Proteomes" id="UP000392867"/>
    </source>
</evidence>
<dbReference type="EMBL" id="JAAGYP010000132">
    <property type="protein sequence ID" value="NEN73477.1"/>
    <property type="molecule type" value="Genomic_DNA"/>
</dbReference>
<evidence type="ECO:0000313" key="33">
    <source>
        <dbReference type="Proteomes" id="UP000487258"/>
    </source>
</evidence>
<evidence type="ECO:0000313" key="12">
    <source>
        <dbReference type="EMBL" id="MCV5623503.1"/>
    </source>
</evidence>
<evidence type="ECO:0000313" key="20">
    <source>
        <dbReference type="EMBL" id="OKB71887.1"/>
    </source>
</evidence>
<name>A0A086U376_ECOLX</name>
<accession>A0A086U376</accession>
<dbReference type="EMBL" id="WUIG01000002">
    <property type="protein sequence ID" value="MXJ06981.1"/>
    <property type="molecule type" value="Genomic_DNA"/>
</dbReference>
<dbReference type="EMBL" id="AASZRA010000007">
    <property type="protein sequence ID" value="EFI6952212.1"/>
    <property type="molecule type" value="Genomic_DNA"/>
</dbReference>
<reference evidence="36 38" key="13">
    <citation type="submission" date="2019-12" db="EMBL/GenBank/DDBJ databases">
        <authorList>
            <consortium name="NARMS: The National Antimicrobial Resistance Monitoring System"/>
        </authorList>
    </citation>
    <scope>NUCLEOTIDE SEQUENCE [LARGE SCALE GENOMIC DNA]</scope>
    <source>
        <strain evidence="3 36">CVM N19EC0510</strain>
        <strain evidence="4 38">CVM N19EC0596</strain>
    </source>
</reference>
<proteinExistence type="predicted"/>
<evidence type="ECO:0000313" key="22">
    <source>
        <dbReference type="EMBL" id="PKD87403.1"/>
    </source>
</evidence>
<organism evidence="9 41">
    <name type="scientific">Escherichia coli</name>
    <dbReference type="NCBI Taxonomy" id="562"/>
    <lineage>
        <taxon>Bacteria</taxon>
        <taxon>Pseudomonadati</taxon>
        <taxon>Pseudomonadota</taxon>
        <taxon>Gammaproteobacteria</taxon>
        <taxon>Enterobacterales</taxon>
        <taxon>Enterobacteriaceae</taxon>
        <taxon>Escherichia</taxon>
    </lineage>
</organism>
<dbReference type="EMBL" id="MPGR01000001">
    <property type="protein sequence ID" value="OKB71887.1"/>
    <property type="molecule type" value="Genomic_DNA"/>
</dbReference>
<evidence type="ECO:0000313" key="19">
    <source>
        <dbReference type="EMBL" id="OJN39171.1"/>
    </source>
</evidence>
<dbReference type="Proteomes" id="UP001208624">
    <property type="component" value="Unassembled WGS sequence"/>
</dbReference>
<reference evidence="18 32" key="15">
    <citation type="submission" date="2020-02" db="EMBL/GenBank/DDBJ databases">
        <authorList>
            <person name="Subbiah M."/>
            <person name="Call D."/>
        </authorList>
    </citation>
    <scope>NUCLEOTIDE SEQUENCE [LARGE SCALE GENOMIC DNA]</scope>
    <source>
        <strain evidence="18 32">8375wB1</strain>
    </source>
</reference>
<dbReference type="EMBL" id="AASSGK010000004">
    <property type="protein sequence ID" value="EFG2159878.1"/>
    <property type="molecule type" value="Genomic_DNA"/>
</dbReference>
<evidence type="ECO:0000313" key="29">
    <source>
        <dbReference type="Proteomes" id="UP000281340"/>
    </source>
</evidence>
<sequence>MQAAPQREETEWRVQSKRELMPAYRGEAGQQVNIKIMEYSERNVRQLASNEQEEYIPRKINVGVINTPTLIRSDY</sequence>
<reference evidence="9" key="6">
    <citation type="journal article" date="2018" name="Genome Biol.">
        <title>SKESA: strategic k-mer extension for scrupulous assemblies.</title>
        <authorList>
            <person name="Souvorov A."/>
            <person name="Agarwala R."/>
            <person name="Lipman D.J."/>
        </authorList>
    </citation>
    <scope>NUCLEOTIDE SEQUENCE</scope>
    <source>
        <strain evidence="9">SJP41</strain>
        <strain evidence="8">W1_5_ERB1</strain>
    </source>
</reference>
<dbReference type="EMBL" id="JACCJF010000015">
    <property type="protein sequence ID" value="MBZ4694348.1"/>
    <property type="molecule type" value="Genomic_DNA"/>
</dbReference>
<dbReference type="Proteomes" id="UP000615017">
    <property type="component" value="Unassembled WGS sequence"/>
</dbReference>
<dbReference type="EMBL" id="DADPIR010000043">
    <property type="protein sequence ID" value="HAZ7494149.1"/>
    <property type="molecule type" value="Genomic_DNA"/>
</dbReference>
<dbReference type="EMBL" id="RDDM01000059">
    <property type="protein sequence ID" value="RLY58246.1"/>
    <property type="molecule type" value="Genomic_DNA"/>
</dbReference>
<dbReference type="EMBL" id="PITP01000024">
    <property type="protein sequence ID" value="PKD87403.1"/>
    <property type="molecule type" value="Genomic_DNA"/>
</dbReference>
<protein>
    <submittedName>
        <fullName evidence="9">Uncharacterized protein</fullName>
    </submittedName>
</protein>